<evidence type="ECO:0000259" key="1">
    <source>
        <dbReference type="Pfam" id="PF00534"/>
    </source>
</evidence>
<dbReference type="RefSeq" id="WP_406856319.1">
    <property type="nucleotide sequence ID" value="NZ_CP157484.1"/>
</dbReference>
<organism evidence="3">
    <name type="scientific">Alsobacter sp. KACC 23698</name>
    <dbReference type="NCBI Taxonomy" id="3149229"/>
    <lineage>
        <taxon>Bacteria</taxon>
        <taxon>Pseudomonadati</taxon>
        <taxon>Pseudomonadota</taxon>
        <taxon>Alphaproteobacteria</taxon>
        <taxon>Hyphomicrobiales</taxon>
        <taxon>Alsobacteraceae</taxon>
        <taxon>Alsobacter</taxon>
    </lineage>
</organism>
<dbReference type="Pfam" id="PF00534">
    <property type="entry name" value="Glycos_transf_1"/>
    <property type="match status" value="1"/>
</dbReference>
<dbReference type="AlphaFoldDB" id="A0AAU7JH01"/>
<name>A0AAU7JH01_9HYPH</name>
<reference evidence="3" key="1">
    <citation type="submission" date="2024-05" db="EMBL/GenBank/DDBJ databases">
        <authorList>
            <person name="Kim S."/>
            <person name="Heo J."/>
            <person name="Choi H."/>
            <person name="Choi Y."/>
            <person name="Kwon S.-W."/>
            <person name="Kim Y."/>
        </authorList>
    </citation>
    <scope>NUCLEOTIDE SEQUENCE</scope>
    <source>
        <strain evidence="3">KACC 23698</strain>
    </source>
</reference>
<feature type="domain" description="Glycosyl transferase family 1" evidence="1">
    <location>
        <begin position="198"/>
        <end position="354"/>
    </location>
</feature>
<dbReference type="EC" id="2.4.-.-" evidence="3"/>
<gene>
    <name evidence="3" type="ORF">ABEG18_01415</name>
</gene>
<dbReference type="GO" id="GO:0016757">
    <property type="term" value="F:glycosyltransferase activity"/>
    <property type="evidence" value="ECO:0007669"/>
    <property type="project" value="UniProtKB-KW"/>
</dbReference>
<dbReference type="SUPFAM" id="SSF53756">
    <property type="entry name" value="UDP-Glycosyltransferase/glycogen phosphorylase"/>
    <property type="match status" value="1"/>
</dbReference>
<dbReference type="Gene3D" id="3.40.50.2000">
    <property type="entry name" value="Glycogen Phosphorylase B"/>
    <property type="match status" value="2"/>
</dbReference>
<sequence length="382" mass="40138">MTLGLEVATPAKAGRPRPAPVVMHLISSLRIGGAERMLISLLSAARATPGARYVVCIMNDEIDGRMLAELEACGWPCHRLGRREGHGHPGYLVQLAGLVRRYGVDVVHAHNEGSRKWAMLLRLARPGLQVVYTLHCQGLAQQYGAVARWLYRAAVGATVAISPATAEEGAQIGAPRLTQIPNGVDLSRFRGVGRPREASGPLRILQVGRFARDKGQDILIRAVALCRAAGLETTCVIAGVAVRPDDPWLEHLHGLMRELGVEAAVRIVQDRLDVEALLAEADVSVLPSRAEGFGLALVEAMAAGVPVVAARVGGPAKLIDDGVNGLLVPSDDPAALAAALMRLAGDGSLRRSLAAGGLAAAECYDIARAASAHALLYADLAG</sequence>
<evidence type="ECO:0000259" key="2">
    <source>
        <dbReference type="Pfam" id="PF13439"/>
    </source>
</evidence>
<feature type="domain" description="Glycosyltransferase subfamily 4-like N-terminal" evidence="2">
    <location>
        <begin position="31"/>
        <end position="188"/>
    </location>
</feature>
<keyword evidence="3" id="KW-0328">Glycosyltransferase</keyword>
<evidence type="ECO:0000313" key="3">
    <source>
        <dbReference type="EMBL" id="XBO39475.1"/>
    </source>
</evidence>
<proteinExistence type="predicted"/>
<dbReference type="InterPro" id="IPR001296">
    <property type="entry name" value="Glyco_trans_1"/>
</dbReference>
<dbReference type="Pfam" id="PF13439">
    <property type="entry name" value="Glyco_transf_4"/>
    <property type="match status" value="1"/>
</dbReference>
<keyword evidence="3" id="KW-0808">Transferase</keyword>
<dbReference type="InterPro" id="IPR028098">
    <property type="entry name" value="Glyco_trans_4-like_N"/>
</dbReference>
<protein>
    <submittedName>
        <fullName evidence="3">Glycosyltransferase</fullName>
        <ecNumber evidence="3">2.4.-.-</ecNumber>
    </submittedName>
</protein>
<dbReference type="PANTHER" id="PTHR12526">
    <property type="entry name" value="GLYCOSYLTRANSFERASE"/>
    <property type="match status" value="1"/>
</dbReference>
<accession>A0AAU7JH01</accession>
<dbReference type="EMBL" id="CP157484">
    <property type="protein sequence ID" value="XBO39475.1"/>
    <property type="molecule type" value="Genomic_DNA"/>
</dbReference>